<evidence type="ECO:0000313" key="1">
    <source>
        <dbReference type="EMBL" id="KAK7807816.1"/>
    </source>
</evidence>
<protein>
    <submittedName>
        <fullName evidence="1">Uncharacterized protein</fullName>
    </submittedName>
</protein>
<reference evidence="1 2" key="1">
    <citation type="journal article" date="2023" name="bioRxiv">
        <title>Conserved and derived expression patterns and positive selection on dental genes reveal complex evolutionary context of ever-growing rodent molars.</title>
        <authorList>
            <person name="Calamari Z.T."/>
            <person name="Song A."/>
            <person name="Cohen E."/>
            <person name="Akter M."/>
            <person name="Roy R.D."/>
            <person name="Hallikas O."/>
            <person name="Christensen M.M."/>
            <person name="Li P."/>
            <person name="Marangoni P."/>
            <person name="Jernvall J."/>
            <person name="Klein O.D."/>
        </authorList>
    </citation>
    <scope>NUCLEOTIDE SEQUENCE [LARGE SCALE GENOMIC DNA]</scope>
    <source>
        <strain evidence="1">V071</strain>
    </source>
</reference>
<proteinExistence type="predicted"/>
<dbReference type="Proteomes" id="UP001488838">
    <property type="component" value="Unassembled WGS sequence"/>
</dbReference>
<dbReference type="EMBL" id="JBBHLL010000260">
    <property type="protein sequence ID" value="KAK7807816.1"/>
    <property type="molecule type" value="Genomic_DNA"/>
</dbReference>
<organism evidence="1 2">
    <name type="scientific">Myodes glareolus</name>
    <name type="common">Bank vole</name>
    <name type="synonym">Clethrionomys glareolus</name>
    <dbReference type="NCBI Taxonomy" id="447135"/>
    <lineage>
        <taxon>Eukaryota</taxon>
        <taxon>Metazoa</taxon>
        <taxon>Chordata</taxon>
        <taxon>Craniata</taxon>
        <taxon>Vertebrata</taxon>
        <taxon>Euteleostomi</taxon>
        <taxon>Mammalia</taxon>
        <taxon>Eutheria</taxon>
        <taxon>Euarchontoglires</taxon>
        <taxon>Glires</taxon>
        <taxon>Rodentia</taxon>
        <taxon>Myomorpha</taxon>
        <taxon>Muroidea</taxon>
        <taxon>Cricetidae</taxon>
        <taxon>Arvicolinae</taxon>
        <taxon>Myodes</taxon>
    </lineage>
</organism>
<name>A0AAW0I091_MYOGA</name>
<evidence type="ECO:0000313" key="2">
    <source>
        <dbReference type="Proteomes" id="UP001488838"/>
    </source>
</evidence>
<gene>
    <name evidence="1" type="ORF">U0070_012050</name>
</gene>
<sequence>MLGGSEKSSSDVFHQEQSTLIFEIGSHIGLGLTGSASLDDHSETGTHVFKACATTTWYQFMLLTPVFRGWPRQEGDCYKLEDSPDYKGRDYTSPGALFMSTQRAFSFCALRLSWDSFLAFQHKQSREASRNSSMRKGQTMRK</sequence>
<dbReference type="AlphaFoldDB" id="A0AAW0I091"/>
<comment type="caution">
    <text evidence="1">The sequence shown here is derived from an EMBL/GenBank/DDBJ whole genome shotgun (WGS) entry which is preliminary data.</text>
</comment>
<keyword evidence="2" id="KW-1185">Reference proteome</keyword>
<accession>A0AAW0I091</accession>